<dbReference type="GO" id="GO:0005886">
    <property type="term" value="C:plasma membrane"/>
    <property type="evidence" value="ECO:0007669"/>
    <property type="project" value="UniProtKB-SubCell"/>
</dbReference>
<dbReference type="EMBL" id="JTHE03000100">
    <property type="protein sequence ID" value="MCM1984565.1"/>
    <property type="molecule type" value="Genomic_DNA"/>
</dbReference>
<gene>
    <name evidence="11" type="ORF">QQ91_0017210</name>
</gene>
<keyword evidence="5 9" id="KW-0812">Transmembrane</keyword>
<reference evidence="11 12" key="1">
    <citation type="journal article" date="2015" name="Genome Announc.">
        <title>Draft Genome Sequence of Filamentous Marine Cyanobacterium Lyngbya confervoides Strain BDU141951.</title>
        <authorList>
            <person name="Chandrababunaidu M.M."/>
            <person name="Sen D."/>
            <person name="Tripathy S."/>
        </authorList>
    </citation>
    <scope>NUCLEOTIDE SEQUENCE [LARGE SCALE GENOMIC DNA]</scope>
    <source>
        <strain evidence="11 12">BDU141951</strain>
    </source>
</reference>
<feature type="transmembrane region" description="Helical" evidence="9">
    <location>
        <begin position="32"/>
        <end position="49"/>
    </location>
</feature>
<dbReference type="Pfam" id="PF04290">
    <property type="entry name" value="DctQ"/>
    <property type="match status" value="1"/>
</dbReference>
<evidence type="ECO:0000256" key="9">
    <source>
        <dbReference type="SAM" id="Phobius"/>
    </source>
</evidence>
<dbReference type="AlphaFoldDB" id="A0ABD4T8F5"/>
<evidence type="ECO:0000256" key="6">
    <source>
        <dbReference type="ARBA" id="ARBA00022989"/>
    </source>
</evidence>
<keyword evidence="4" id="KW-0997">Cell inner membrane</keyword>
<evidence type="ECO:0000256" key="3">
    <source>
        <dbReference type="ARBA" id="ARBA00022475"/>
    </source>
</evidence>
<feature type="transmembrane region" description="Helical" evidence="9">
    <location>
        <begin position="107"/>
        <end position="132"/>
    </location>
</feature>
<dbReference type="Proteomes" id="UP000031561">
    <property type="component" value="Unassembled WGS sequence"/>
</dbReference>
<evidence type="ECO:0000256" key="4">
    <source>
        <dbReference type="ARBA" id="ARBA00022519"/>
    </source>
</evidence>
<comment type="caution">
    <text evidence="11">The sequence shown here is derived from an EMBL/GenBank/DDBJ whole genome shotgun (WGS) entry which is preliminary data.</text>
</comment>
<dbReference type="InterPro" id="IPR007387">
    <property type="entry name" value="TRAP_DctQ"/>
</dbReference>
<keyword evidence="12" id="KW-1185">Reference proteome</keyword>
<dbReference type="PANTHER" id="PTHR35011">
    <property type="entry name" value="2,3-DIKETO-L-GULONATE TRAP TRANSPORTER SMALL PERMEASE PROTEIN YIAM"/>
    <property type="match status" value="1"/>
</dbReference>
<evidence type="ECO:0000256" key="7">
    <source>
        <dbReference type="ARBA" id="ARBA00023136"/>
    </source>
</evidence>
<sequence>MPSLRTFLRRAPAFLLPLADGIDRLNQGIGRLSLGLVVIMIGVGVWNVIGRFLGRALGINLTSNALIEAQWYLFDLIFLLGAAYVLRHNEHVRVDVLSNRWSRVRRAWVDLGGTLLFLIPFCLMVIVVSWQSVVRSWQIGELSPDPGGLPRYPIKTMILVSFALLILQGIAEIIKQWAFLTGQRVPPLDPPESEL</sequence>
<dbReference type="PANTHER" id="PTHR35011:SF4">
    <property type="entry name" value="SLL1102 PROTEIN"/>
    <property type="match status" value="1"/>
</dbReference>
<evidence type="ECO:0000256" key="5">
    <source>
        <dbReference type="ARBA" id="ARBA00022692"/>
    </source>
</evidence>
<feature type="transmembrane region" description="Helical" evidence="9">
    <location>
        <begin position="152"/>
        <end position="174"/>
    </location>
</feature>
<evidence type="ECO:0000313" key="11">
    <source>
        <dbReference type="EMBL" id="MCM1984565.1"/>
    </source>
</evidence>
<name>A0ABD4T8F5_9CYAN</name>
<comment type="similarity">
    <text evidence="8">Belongs to the TRAP transporter small permease family.</text>
</comment>
<evidence type="ECO:0000256" key="2">
    <source>
        <dbReference type="ARBA" id="ARBA00022448"/>
    </source>
</evidence>
<evidence type="ECO:0000259" key="10">
    <source>
        <dbReference type="Pfam" id="PF04290"/>
    </source>
</evidence>
<proteinExistence type="inferred from homology"/>
<feature type="transmembrane region" description="Helical" evidence="9">
    <location>
        <begin position="69"/>
        <end position="86"/>
    </location>
</feature>
<organism evidence="11 12">
    <name type="scientific">Lyngbya confervoides BDU141951</name>
    <dbReference type="NCBI Taxonomy" id="1574623"/>
    <lineage>
        <taxon>Bacteria</taxon>
        <taxon>Bacillati</taxon>
        <taxon>Cyanobacteriota</taxon>
        <taxon>Cyanophyceae</taxon>
        <taxon>Oscillatoriophycideae</taxon>
        <taxon>Oscillatoriales</taxon>
        <taxon>Microcoleaceae</taxon>
        <taxon>Lyngbya</taxon>
    </lineage>
</organism>
<keyword evidence="2" id="KW-0813">Transport</keyword>
<evidence type="ECO:0000256" key="1">
    <source>
        <dbReference type="ARBA" id="ARBA00004429"/>
    </source>
</evidence>
<dbReference type="RefSeq" id="WP_236095934.1">
    <property type="nucleotide sequence ID" value="NZ_JTHE03000100.1"/>
</dbReference>
<evidence type="ECO:0000313" key="12">
    <source>
        <dbReference type="Proteomes" id="UP000031561"/>
    </source>
</evidence>
<keyword evidence="3" id="KW-1003">Cell membrane</keyword>
<comment type="subcellular location">
    <subcellularLocation>
        <location evidence="1">Cell inner membrane</location>
        <topology evidence="1">Multi-pass membrane protein</topology>
    </subcellularLocation>
</comment>
<feature type="domain" description="Tripartite ATP-independent periplasmic transporters DctQ component" evidence="10">
    <location>
        <begin position="40"/>
        <end position="177"/>
    </location>
</feature>
<accession>A0ABD4T8F5</accession>
<keyword evidence="7 9" id="KW-0472">Membrane</keyword>
<evidence type="ECO:0000256" key="8">
    <source>
        <dbReference type="ARBA" id="ARBA00038436"/>
    </source>
</evidence>
<dbReference type="InterPro" id="IPR055348">
    <property type="entry name" value="DctQ"/>
</dbReference>
<keyword evidence="6 9" id="KW-1133">Transmembrane helix</keyword>
<protein>
    <submittedName>
        <fullName evidence="11">TRAP transporter small permease subunit</fullName>
    </submittedName>
</protein>